<dbReference type="OrthoDB" id="9808528at2"/>
<protein>
    <submittedName>
        <fullName evidence="1">Uncharacterized protein</fullName>
    </submittedName>
</protein>
<proteinExistence type="predicted"/>
<dbReference type="EMBL" id="AP022345">
    <property type="protein sequence ID" value="BBU68911.1"/>
    <property type="molecule type" value="Genomic_DNA"/>
</dbReference>
<dbReference type="Pfam" id="PF10335">
    <property type="entry name" value="DUF294_C"/>
    <property type="match status" value="1"/>
</dbReference>
<dbReference type="RefSeq" id="WP_162050348.1">
    <property type="nucleotide sequence ID" value="NZ_AP019011.1"/>
</dbReference>
<organism evidence="1 2">
    <name type="scientific">Fluviibacter phosphoraccumulans</name>
    <dbReference type="NCBI Taxonomy" id="1751046"/>
    <lineage>
        <taxon>Bacteria</taxon>
        <taxon>Pseudomonadati</taxon>
        <taxon>Pseudomonadota</taxon>
        <taxon>Betaproteobacteria</taxon>
        <taxon>Rhodocyclales</taxon>
        <taxon>Fluviibacteraceae</taxon>
        <taxon>Fluviibacter</taxon>
    </lineage>
</organism>
<reference evidence="2" key="1">
    <citation type="submission" date="2020-01" db="EMBL/GenBank/DDBJ databases">
        <title>Phosphoaccumulans saitamaens gen. nov., sp. nov., a polyphosphate accumulating bacterium isolated from surface river water.</title>
        <authorList>
            <person name="Watanabe K."/>
            <person name="Suda W."/>
        </authorList>
    </citation>
    <scope>NUCLEOTIDE SEQUENCE [LARGE SCALE GENOMIC DNA]</scope>
    <source>
        <strain evidence="2">ICHIAU1</strain>
    </source>
</reference>
<dbReference type="CDD" id="cd05401">
    <property type="entry name" value="NT_GlnE_GlnD_like"/>
    <property type="match status" value="1"/>
</dbReference>
<evidence type="ECO:0000313" key="1">
    <source>
        <dbReference type="EMBL" id="BBU68911.1"/>
    </source>
</evidence>
<gene>
    <name evidence="1" type="ORF">ICHIAU1_11940</name>
</gene>
<dbReference type="Proteomes" id="UP000463961">
    <property type="component" value="Chromosome"/>
</dbReference>
<accession>A0A679HVI7</accession>
<dbReference type="AlphaFoldDB" id="A0A679HVI7"/>
<dbReference type="GO" id="GO:0008773">
    <property type="term" value="F:[protein-PII] uridylyltransferase activity"/>
    <property type="evidence" value="ECO:0007669"/>
    <property type="project" value="InterPro"/>
</dbReference>
<dbReference type="InterPro" id="IPR018821">
    <property type="entry name" value="DUF294_put_nucleoTrafse_sb-bd"/>
</dbReference>
<sequence length="356" mass="39600">MNQFGENSFAVNRAQDLAKKIELADSIETLVIYAEEARRIDESFLGAGLGGALSTYGISWLNDCLAARVVALSAEESRLPAANWCWISLGSEGRHEQTLVTDQDNGLIFSSSDEHEATLLRNVFLPFAQKVNQRLAECGFTLCSGDIMAGNPAWCRSEDEWKGLFFDWIHKPEPSSLLNASIFFDVRPLYGDFSLVTPLRTLLAKWAPHAETFLRLMATNALAAEPPIGFTGDVVMEKEGKEKFIDIKKYGIRIFVDVARIIGLAHGVSSASTRTRFLEAGEKFGMSALDVSAALQAMSELQRLRLSHQHQAIEAGKNPDNHLHPDELSSYDEAVLREGLKQAKRLQQRLKLTYRL</sequence>
<keyword evidence="2" id="KW-1185">Reference proteome</keyword>
<dbReference type="Pfam" id="PF03445">
    <property type="entry name" value="DUF294"/>
    <property type="match status" value="1"/>
</dbReference>
<dbReference type="InterPro" id="IPR005105">
    <property type="entry name" value="GlnD_Uridyltrans_N"/>
</dbReference>
<name>A0A679HVI7_9RHOO</name>
<evidence type="ECO:0000313" key="2">
    <source>
        <dbReference type="Proteomes" id="UP000463961"/>
    </source>
</evidence>